<feature type="transmembrane region" description="Helical" evidence="3">
    <location>
        <begin position="88"/>
        <end position="106"/>
    </location>
</feature>
<feature type="domain" description="CSD" evidence="4">
    <location>
        <begin position="6"/>
        <end position="71"/>
    </location>
</feature>
<dbReference type="CDD" id="cd04458">
    <property type="entry name" value="CSP_CDS"/>
    <property type="match status" value="1"/>
</dbReference>
<protein>
    <submittedName>
        <fullName evidence="5">DUF1294 domain-containing protein</fullName>
    </submittedName>
</protein>
<keyword evidence="6" id="KW-1185">Reference proteome</keyword>
<proteinExistence type="predicted"/>
<dbReference type="Proteomes" id="UP001589813">
    <property type="component" value="Unassembled WGS sequence"/>
</dbReference>
<accession>A0ABV6B9U1</accession>
<dbReference type="SUPFAM" id="SSF50249">
    <property type="entry name" value="Nucleic acid-binding proteins"/>
    <property type="match status" value="1"/>
</dbReference>
<gene>
    <name evidence="5" type="ORF">ACFFJP_05015</name>
</gene>
<dbReference type="PANTHER" id="PTHR12962:SF1">
    <property type="entry name" value="COLD SHOCK DOMAIN-CONTAINING PROTEIN CG9705"/>
    <property type="match status" value="1"/>
</dbReference>
<evidence type="ECO:0000259" key="4">
    <source>
        <dbReference type="PROSITE" id="PS51857"/>
    </source>
</evidence>
<dbReference type="Pfam" id="PF00313">
    <property type="entry name" value="CSD"/>
    <property type="match status" value="1"/>
</dbReference>
<dbReference type="InterPro" id="IPR019844">
    <property type="entry name" value="CSD_CS"/>
</dbReference>
<evidence type="ECO:0000256" key="1">
    <source>
        <dbReference type="ARBA" id="ARBA00022553"/>
    </source>
</evidence>
<dbReference type="SMART" id="SM00357">
    <property type="entry name" value="CSP"/>
    <property type="match status" value="1"/>
</dbReference>
<dbReference type="InterPro" id="IPR002059">
    <property type="entry name" value="CSP_DNA-bd"/>
</dbReference>
<dbReference type="InterPro" id="IPR010718">
    <property type="entry name" value="DUF1294"/>
</dbReference>
<name>A0ABV6B9U1_9GAMM</name>
<dbReference type="PROSITE" id="PS51857">
    <property type="entry name" value="CSD_2"/>
    <property type="match status" value="1"/>
</dbReference>
<dbReference type="Pfam" id="PF06961">
    <property type="entry name" value="DUF1294"/>
    <property type="match status" value="1"/>
</dbReference>
<keyword evidence="3" id="KW-1133">Transmembrane helix</keyword>
<dbReference type="PANTHER" id="PTHR12962">
    <property type="entry name" value="CALCIUM-REGULATED HEAT STABLE PROTEIN CRHSP-24-RELATED"/>
    <property type="match status" value="1"/>
</dbReference>
<dbReference type="InterPro" id="IPR052069">
    <property type="entry name" value="Ca-reg_mRNA-binding_domain"/>
</dbReference>
<feature type="transmembrane region" description="Helical" evidence="3">
    <location>
        <begin position="178"/>
        <end position="194"/>
    </location>
</feature>
<comment type="subcellular location">
    <subcellularLocation>
        <location evidence="2">Cytoplasm</location>
    </subcellularLocation>
</comment>
<dbReference type="EMBL" id="JBHLXP010000001">
    <property type="protein sequence ID" value="MFC0047644.1"/>
    <property type="molecule type" value="Genomic_DNA"/>
</dbReference>
<keyword evidence="1" id="KW-0597">Phosphoprotein</keyword>
<evidence type="ECO:0000313" key="6">
    <source>
        <dbReference type="Proteomes" id="UP001589813"/>
    </source>
</evidence>
<dbReference type="InterPro" id="IPR011129">
    <property type="entry name" value="CSD"/>
</dbReference>
<comment type="caution">
    <text evidence="5">The sequence shown here is derived from an EMBL/GenBank/DDBJ whole genome shotgun (WGS) entry which is preliminary data.</text>
</comment>
<dbReference type="PROSITE" id="PS00352">
    <property type="entry name" value="CSD_1"/>
    <property type="match status" value="1"/>
</dbReference>
<keyword evidence="3" id="KW-0472">Membrane</keyword>
<sequence>MLAGSKQKGKISQWDDDKGYGFIEPCLKGPRLFVHISDFSRKPRRPVVGDMVVYQATQGPDGKHRAANVIFSTLDKASAEPTTGKRKLSSLLCLGFVILFAIAVWLQKVPLPLAYCYLALSVLTFFLYWHDKAAARRGSWRVRESTLLQFGLLGGWPGAVLAQQILRHKSVKTAFRNWFWLTVGLNVCLLLLWYDQGFIGLPT</sequence>
<dbReference type="Gene3D" id="2.40.50.140">
    <property type="entry name" value="Nucleic acid-binding proteins"/>
    <property type="match status" value="1"/>
</dbReference>
<keyword evidence="3" id="KW-0812">Transmembrane</keyword>
<organism evidence="5 6">
    <name type="scientific">Rheinheimera tilapiae</name>
    <dbReference type="NCBI Taxonomy" id="875043"/>
    <lineage>
        <taxon>Bacteria</taxon>
        <taxon>Pseudomonadati</taxon>
        <taxon>Pseudomonadota</taxon>
        <taxon>Gammaproteobacteria</taxon>
        <taxon>Chromatiales</taxon>
        <taxon>Chromatiaceae</taxon>
        <taxon>Rheinheimera</taxon>
    </lineage>
</organism>
<evidence type="ECO:0000313" key="5">
    <source>
        <dbReference type="EMBL" id="MFC0047644.1"/>
    </source>
</evidence>
<evidence type="ECO:0000256" key="2">
    <source>
        <dbReference type="RuleBase" id="RU000408"/>
    </source>
</evidence>
<evidence type="ECO:0000256" key="3">
    <source>
        <dbReference type="SAM" id="Phobius"/>
    </source>
</evidence>
<dbReference type="InterPro" id="IPR012340">
    <property type="entry name" value="NA-bd_OB-fold"/>
</dbReference>
<dbReference type="RefSeq" id="WP_377241097.1">
    <property type="nucleotide sequence ID" value="NZ_JBHLXP010000001.1"/>
</dbReference>
<feature type="transmembrane region" description="Helical" evidence="3">
    <location>
        <begin position="112"/>
        <end position="129"/>
    </location>
</feature>
<reference evidence="5 6" key="1">
    <citation type="submission" date="2024-09" db="EMBL/GenBank/DDBJ databases">
        <authorList>
            <person name="Sun Q."/>
            <person name="Mori K."/>
        </authorList>
    </citation>
    <scope>NUCLEOTIDE SEQUENCE [LARGE SCALE GENOMIC DNA]</scope>
    <source>
        <strain evidence="5 6">KCTC 23315</strain>
    </source>
</reference>